<evidence type="ECO:0000313" key="3">
    <source>
        <dbReference type="Proteomes" id="UP000002028"/>
    </source>
</evidence>
<dbReference type="EMBL" id="CP001769">
    <property type="protein sequence ID" value="ADB38929.1"/>
    <property type="molecule type" value="Genomic_DNA"/>
</dbReference>
<evidence type="ECO:0000313" key="2">
    <source>
        <dbReference type="EMBL" id="ADB38929.1"/>
    </source>
</evidence>
<keyword evidence="3" id="KW-1185">Reference proteome</keyword>
<dbReference type="Proteomes" id="UP000002028">
    <property type="component" value="Chromosome"/>
</dbReference>
<keyword evidence="1" id="KW-0812">Transmembrane</keyword>
<dbReference type="AlphaFoldDB" id="D2QKA3"/>
<gene>
    <name evidence="2" type="ordered locus">Slin_2916</name>
</gene>
<feature type="transmembrane region" description="Helical" evidence="1">
    <location>
        <begin position="12"/>
        <end position="37"/>
    </location>
</feature>
<keyword evidence="1" id="KW-1133">Transmembrane helix</keyword>
<evidence type="ECO:0000256" key="1">
    <source>
        <dbReference type="SAM" id="Phobius"/>
    </source>
</evidence>
<sequence length="347" mass="38237">MHINISTLLDVAIGLVFIFFVFSIFVSGIVELINSLIEQRARLLRIALDKLLGQALANDFFDHQLTKIKQQRFAGFLKPINYLSAESFSTVLIDLLTRSAGPVPPGLKPTEATFDKIKQLSSQPDAEKFKAVIDLIEPILAKSDNFQTFKSELEKWYDGYMEQVSGWFKRYAQGVVWGVSIAVTLVLNVDTIHLTNQLFNDNGLRDRLVEAAVKTTANGGASFNKDAAFLSQLAQYDSNLVTKDALDSEKIQIKPSLTGADSLVVQAVYVDFVKSRVADLKLPVGWVLTGKQGPWLPGQDHLVALLGWVLSAAALSFGAPFWFDLLLKLVNIRNTARRPPGNAGSGK</sequence>
<protein>
    <submittedName>
        <fullName evidence="2">Uncharacterized protein</fullName>
    </submittedName>
</protein>
<proteinExistence type="predicted"/>
<dbReference type="STRING" id="504472.Slin_2916"/>
<name>D2QKA3_SPILD</name>
<dbReference type="eggNOG" id="ENOG502ZAQR">
    <property type="taxonomic scope" value="Bacteria"/>
</dbReference>
<dbReference type="HOGENOM" id="CLU_037944_0_0_10"/>
<organism evidence="2 3">
    <name type="scientific">Spirosoma linguale (strain ATCC 33905 / DSM 74 / LMG 10896 / Claus 1)</name>
    <dbReference type="NCBI Taxonomy" id="504472"/>
    <lineage>
        <taxon>Bacteria</taxon>
        <taxon>Pseudomonadati</taxon>
        <taxon>Bacteroidota</taxon>
        <taxon>Cytophagia</taxon>
        <taxon>Cytophagales</taxon>
        <taxon>Cytophagaceae</taxon>
        <taxon>Spirosoma</taxon>
    </lineage>
</organism>
<dbReference type="KEGG" id="sli:Slin_2916"/>
<feature type="transmembrane region" description="Helical" evidence="1">
    <location>
        <begin position="302"/>
        <end position="323"/>
    </location>
</feature>
<reference evidence="2 3" key="1">
    <citation type="journal article" date="2010" name="Stand. Genomic Sci.">
        <title>Complete genome sequence of Spirosoma linguale type strain (1).</title>
        <authorList>
            <person name="Lail K."/>
            <person name="Sikorski J."/>
            <person name="Saunders E."/>
            <person name="Lapidus A."/>
            <person name="Glavina Del Rio T."/>
            <person name="Copeland A."/>
            <person name="Tice H."/>
            <person name="Cheng J.-F."/>
            <person name="Lucas S."/>
            <person name="Nolan M."/>
            <person name="Bruce D."/>
            <person name="Goodwin L."/>
            <person name="Pitluck S."/>
            <person name="Ivanova N."/>
            <person name="Mavromatis K."/>
            <person name="Ovchinnikova G."/>
            <person name="Pati A."/>
            <person name="Chen A."/>
            <person name="Palaniappan K."/>
            <person name="Land M."/>
            <person name="Hauser L."/>
            <person name="Chang Y.-J."/>
            <person name="Jeffries C.D."/>
            <person name="Chain P."/>
            <person name="Brettin T."/>
            <person name="Detter J.C."/>
            <person name="Schuetze A."/>
            <person name="Rohde M."/>
            <person name="Tindall B.J."/>
            <person name="Goeker M."/>
            <person name="Bristow J."/>
            <person name="Eisen J.A."/>
            <person name="Markowitz V."/>
            <person name="Hugenholtz P."/>
            <person name="Kyrpides N.C."/>
            <person name="Klenk H.-P."/>
            <person name="Chen F."/>
        </authorList>
    </citation>
    <scope>NUCLEOTIDE SEQUENCE [LARGE SCALE GENOMIC DNA]</scope>
    <source>
        <strain evidence="3">ATCC 33905 / DSM 74 / LMG 10896 / Claus 1</strain>
    </source>
</reference>
<accession>D2QKA3</accession>
<dbReference type="RefSeq" id="WP_012927459.1">
    <property type="nucleotide sequence ID" value="NC_013730.1"/>
</dbReference>
<keyword evidence="1" id="KW-0472">Membrane</keyword>